<name>A0ABX4TSH5_9HYPH</name>
<accession>A0ABX4TSH5</accession>
<organism evidence="1 2">
    <name type="scientific">Sinorhizobium medicae</name>
    <dbReference type="NCBI Taxonomy" id="110321"/>
    <lineage>
        <taxon>Bacteria</taxon>
        <taxon>Pseudomonadati</taxon>
        <taxon>Pseudomonadota</taxon>
        <taxon>Alphaproteobacteria</taxon>
        <taxon>Hyphomicrobiales</taxon>
        <taxon>Rhizobiaceae</taxon>
        <taxon>Sinorhizobium/Ensifer group</taxon>
        <taxon>Sinorhizobium</taxon>
    </lineage>
</organism>
<sequence>MFWLVYLLLIRRLLPSRSPTRNHHRWRVWRSAANTWEKYSKGAYAAFQEISKSRGAGIRRGDFDLPCRARGVREKRRPSC</sequence>
<evidence type="ECO:0008006" key="3">
    <source>
        <dbReference type="Google" id="ProtNLM"/>
    </source>
</evidence>
<dbReference type="Proteomes" id="UP001190825">
    <property type="component" value="Unassembled WGS sequence"/>
</dbReference>
<keyword evidence="2" id="KW-1185">Reference proteome</keyword>
<protein>
    <recommendedName>
        <fullName evidence="3">Secreted protein</fullName>
    </recommendedName>
</protein>
<gene>
    <name evidence="1" type="ORF">BMJ33_05945</name>
</gene>
<comment type="caution">
    <text evidence="1">The sequence shown here is derived from an EMBL/GenBank/DDBJ whole genome shotgun (WGS) entry which is preliminary data.</text>
</comment>
<evidence type="ECO:0000313" key="1">
    <source>
        <dbReference type="EMBL" id="PLU06755.1"/>
    </source>
</evidence>
<dbReference type="EMBL" id="NBUC01000047">
    <property type="protein sequence ID" value="PLU06755.1"/>
    <property type="molecule type" value="Genomic_DNA"/>
</dbReference>
<evidence type="ECO:0000313" key="2">
    <source>
        <dbReference type="Proteomes" id="UP001190825"/>
    </source>
</evidence>
<reference evidence="1 2" key="1">
    <citation type="journal article" date="2018" name="FEMS Microbiol. Ecol.">
        <title>Co-invading symbiotic mutualists of Medicago polymorpha retain high ancestral diversity and contain diverse accessory genomes.</title>
        <authorList>
            <person name="Porter S.S."/>
            <person name="Faber-Hammond J.J."/>
            <person name="Friesen M.L."/>
        </authorList>
    </citation>
    <scope>NUCLEOTIDE SEQUENCE [LARGE SCALE GENOMIC DNA]</scope>
    <source>
        <strain evidence="1 2">Str16</strain>
    </source>
</reference>
<proteinExistence type="predicted"/>